<dbReference type="KEGG" id="vg:80541041"/>
<evidence type="ECO:0000313" key="2">
    <source>
        <dbReference type="Proteomes" id="UP001161545"/>
    </source>
</evidence>
<sequence>MMFAFLDGPLSQYEELFEYVYSTFSEPFRALVKEAFVIRREMKSRDRLDETSVSSPGSIQNLERGISECANHTLYRCCYCLVGGTMSECVKQHLYAGRSGGWQPDSYINTDGIKMAHCGLFYNNVQADVLFRFVNTSRVIYEGQMLGVPKRMKDGDMLCIYCIEKILLQDDGYLPLNTTVRRDSNWITLSFNRWRTEESGSEEAAKSLSFHPEEVFSPY</sequence>
<organism evidence="1 2">
    <name type="scientific">Pinus flexilis virus 1</name>
    <dbReference type="NCBI Taxonomy" id="2793737"/>
    <lineage>
        <taxon>Viruses</taxon>
        <taxon>Riboviria</taxon>
        <taxon>Orthornavirae</taxon>
        <taxon>Negarnaviricota</taxon>
        <taxon>Haploviricotina</taxon>
        <taxon>Monjiviricetes</taxon>
        <taxon>Mononegavirales</taxon>
        <taxon>Rhabdoviridae</taxon>
        <taxon>Betarhabdovirinae</taxon>
        <taxon>Alphagymnorhavirus</taxon>
        <taxon>Alphagymnorhavirus piniflexilis</taxon>
        <taxon>Varicosavirus pini</taxon>
    </lineage>
</organism>
<name>A0A8D9PH06_9RHAB</name>
<evidence type="ECO:0000313" key="1">
    <source>
        <dbReference type="EMBL" id="DAF42372.1"/>
    </source>
</evidence>
<proteinExistence type="predicted"/>
<reference evidence="1" key="2">
    <citation type="journal article" date="2021" name="Viruses">
        <title>Illuminating the Plant Rhabdovirus Landscape through Metatranscriptomics Data.</title>
        <authorList>
            <person name="Bejerman N."/>
            <person name="Dietzgen R.G."/>
            <person name="Debat H."/>
        </authorList>
    </citation>
    <scope>NUCLEOTIDE SEQUENCE</scope>
</reference>
<reference evidence="1" key="1">
    <citation type="journal article" date="2021" name="J. Anim. Genet.">
        <title>Illuminating the plant rhabdovirus landscape through metatranscriptomics data.</title>
        <authorList>
            <person name="Bejerman N."/>
            <person name="Dietzgen R.G."/>
            <person name="Debat H."/>
        </authorList>
    </citation>
    <scope>NUCLEOTIDE SEQUENCE</scope>
</reference>
<protein>
    <submittedName>
        <fullName evidence="1">Protein 4</fullName>
    </submittedName>
</protein>
<accession>A0A8D9PH06</accession>
<dbReference type="GeneID" id="80541041"/>
<dbReference type="EMBL" id="BK014316">
    <property type="protein sequence ID" value="DAF42372.1"/>
    <property type="molecule type" value="Viral_cRNA"/>
</dbReference>
<dbReference type="RefSeq" id="YP_010802312.1">
    <property type="nucleotide sequence ID" value="NC_076982.1"/>
</dbReference>
<keyword evidence="2" id="KW-1185">Reference proteome</keyword>
<dbReference type="Proteomes" id="UP001161545">
    <property type="component" value="Segment"/>
</dbReference>